<protein>
    <submittedName>
        <fullName evidence="2">Uncharacterized protein</fullName>
    </submittedName>
</protein>
<feature type="chain" id="PRO_5046649391" evidence="1">
    <location>
        <begin position="24"/>
        <end position="121"/>
    </location>
</feature>
<reference evidence="2 3" key="1">
    <citation type="submission" date="2024-02" db="EMBL/GenBank/DDBJ databases">
        <authorList>
            <person name="Chen Y."/>
            <person name="Shah S."/>
            <person name="Dougan E. K."/>
            <person name="Thang M."/>
            <person name="Chan C."/>
        </authorList>
    </citation>
    <scope>NUCLEOTIDE SEQUENCE [LARGE SCALE GENOMIC DNA]</scope>
</reference>
<keyword evidence="3" id="KW-1185">Reference proteome</keyword>
<evidence type="ECO:0000256" key="1">
    <source>
        <dbReference type="SAM" id="SignalP"/>
    </source>
</evidence>
<evidence type="ECO:0000313" key="2">
    <source>
        <dbReference type="EMBL" id="CAK9011970.1"/>
    </source>
</evidence>
<comment type="caution">
    <text evidence="2">The sequence shown here is derived from an EMBL/GenBank/DDBJ whole genome shotgun (WGS) entry which is preliminary data.</text>
</comment>
<accession>A0ABP0JC45</accession>
<dbReference type="EMBL" id="CAXAMN010005014">
    <property type="protein sequence ID" value="CAK9011970.1"/>
    <property type="molecule type" value="Genomic_DNA"/>
</dbReference>
<keyword evidence="1" id="KW-0732">Signal</keyword>
<sequence>MPWPKEALTKGFASLGLCKLVSSVLIMGKGHEQHPRSNVDSPLTQRHEIERFRSLALYKTGTRGAYFRFMFITFRERKTYEKYMCVCETNTYQVGAATFHVSDAVPLMPRSSRATHPVLKP</sequence>
<name>A0ABP0JC45_9DINO</name>
<feature type="signal peptide" evidence="1">
    <location>
        <begin position="1"/>
        <end position="23"/>
    </location>
</feature>
<dbReference type="Proteomes" id="UP001642484">
    <property type="component" value="Unassembled WGS sequence"/>
</dbReference>
<proteinExistence type="predicted"/>
<evidence type="ECO:0000313" key="3">
    <source>
        <dbReference type="Proteomes" id="UP001642484"/>
    </source>
</evidence>
<gene>
    <name evidence="2" type="ORF">CCMP2556_LOCUS10670</name>
</gene>
<organism evidence="2 3">
    <name type="scientific">Durusdinium trenchii</name>
    <dbReference type="NCBI Taxonomy" id="1381693"/>
    <lineage>
        <taxon>Eukaryota</taxon>
        <taxon>Sar</taxon>
        <taxon>Alveolata</taxon>
        <taxon>Dinophyceae</taxon>
        <taxon>Suessiales</taxon>
        <taxon>Symbiodiniaceae</taxon>
        <taxon>Durusdinium</taxon>
    </lineage>
</organism>